<dbReference type="AlphaFoldDB" id="A0A5M6C3N7"/>
<dbReference type="OrthoDB" id="2561313at2759"/>
<sequence length="324" mass="34372">MFNTLLPIALLFLTGLESVRAVPPGAYLGCANSQINLGSYATVDGVFSAPDCASRCYNDQGSTYSYYRPAQSIPPPRKRDGLQEDYSLFKREDPGSCYCTETPPAQYFTASEATDGTGTCPTTAYTVFVTTTTYTFTGCYSGLGPNTSPTTLTPVAAADPEGCLRACVSFPGVLMGYGEAGLQCYCTPQDAQFTNPSQCTAGRFFIYTHPAGTSVNSQFAKRQLRERLVMEKNSKRGVCPTPLTACKVNNVLESFECINTNEELESCGGCISGDFNDLNASVGVDCTTLPGVAKGGVTCSAGRCEAFACKIGFTLTNEGTCVAL</sequence>
<evidence type="ECO:0000313" key="2">
    <source>
        <dbReference type="Proteomes" id="UP000322225"/>
    </source>
</evidence>
<dbReference type="EMBL" id="CP144060">
    <property type="protein sequence ID" value="WWD20991.1"/>
    <property type="molecule type" value="Genomic_DNA"/>
</dbReference>
<dbReference type="KEGG" id="ksn:43587493"/>
<protein>
    <submittedName>
        <fullName evidence="1">Uncharacterized protein</fullName>
    </submittedName>
</protein>
<keyword evidence="2" id="KW-1185">Reference proteome</keyword>
<reference evidence="1" key="1">
    <citation type="submission" date="2017-08" db="EMBL/GenBank/DDBJ databases">
        <authorList>
            <person name="Cuomo C."/>
            <person name="Billmyre B."/>
            <person name="Heitman J."/>
        </authorList>
    </citation>
    <scope>NUCLEOTIDE SEQUENCE</scope>
    <source>
        <strain evidence="1">CBS 12478</strain>
    </source>
</reference>
<dbReference type="PANTHER" id="PTHR35192">
    <property type="entry name" value="PROTEIN, PUTATIVE-RELATED"/>
    <property type="match status" value="1"/>
</dbReference>
<dbReference type="InterPro" id="IPR048661">
    <property type="entry name" value="CPL1-like"/>
</dbReference>
<dbReference type="Pfam" id="PF21671">
    <property type="entry name" value="CPL1-like"/>
    <property type="match status" value="1"/>
</dbReference>
<dbReference type="Proteomes" id="UP000322225">
    <property type="component" value="Chromosome 10"/>
</dbReference>
<dbReference type="PANTHER" id="PTHR35192:SF2">
    <property type="entry name" value="APPLE DOMAIN-CONTAINING PROTEIN"/>
    <property type="match status" value="1"/>
</dbReference>
<dbReference type="GeneID" id="43587493"/>
<gene>
    <name evidence="1" type="ORF">CI109_105472</name>
</gene>
<proteinExistence type="predicted"/>
<dbReference type="RefSeq" id="XP_031862228.1">
    <property type="nucleotide sequence ID" value="XM_032003370.1"/>
</dbReference>
<evidence type="ECO:0000313" key="1">
    <source>
        <dbReference type="EMBL" id="WWD20991.1"/>
    </source>
</evidence>
<organism evidence="1 2">
    <name type="scientific">Kwoniella shandongensis</name>
    <dbReference type="NCBI Taxonomy" id="1734106"/>
    <lineage>
        <taxon>Eukaryota</taxon>
        <taxon>Fungi</taxon>
        <taxon>Dikarya</taxon>
        <taxon>Basidiomycota</taxon>
        <taxon>Agaricomycotina</taxon>
        <taxon>Tremellomycetes</taxon>
        <taxon>Tremellales</taxon>
        <taxon>Cryptococcaceae</taxon>
        <taxon>Kwoniella</taxon>
    </lineage>
</organism>
<dbReference type="InterPro" id="IPR038955">
    <property type="entry name" value="PriA/CPL1_fungi"/>
</dbReference>
<reference evidence="1" key="2">
    <citation type="submission" date="2024-01" db="EMBL/GenBank/DDBJ databases">
        <title>Comparative genomics of Cryptococcus and Kwoniella reveals pathogenesis evolution and contrasting modes of karyotype evolution via chromosome fusion or intercentromeric recombination.</title>
        <authorList>
            <person name="Coelho M.A."/>
            <person name="David-Palma M."/>
            <person name="Shea T."/>
            <person name="Bowers K."/>
            <person name="McGinley-Smith S."/>
            <person name="Mohammad A.W."/>
            <person name="Gnirke A."/>
            <person name="Yurkov A.M."/>
            <person name="Nowrousian M."/>
            <person name="Sun S."/>
            <person name="Cuomo C.A."/>
            <person name="Heitman J."/>
        </authorList>
    </citation>
    <scope>NUCLEOTIDE SEQUENCE</scope>
    <source>
        <strain evidence="1">CBS 12478</strain>
    </source>
</reference>
<accession>A0A5M6C3N7</accession>
<name>A0A5M6C3N7_9TREE</name>